<dbReference type="Proteomes" id="UP000184245">
    <property type="component" value="Unassembled WGS sequence"/>
</dbReference>
<proteinExistence type="predicted"/>
<feature type="domain" description="Helicase-associated" evidence="1">
    <location>
        <begin position="227"/>
        <end position="289"/>
    </location>
</feature>
<feature type="domain" description="Helicase-associated" evidence="1">
    <location>
        <begin position="81"/>
        <end position="144"/>
    </location>
</feature>
<dbReference type="RefSeq" id="WP_072852897.1">
    <property type="nucleotide sequence ID" value="NZ_FQVI01000016.1"/>
</dbReference>
<feature type="domain" description="Helicase-associated" evidence="1">
    <location>
        <begin position="151"/>
        <end position="218"/>
    </location>
</feature>
<organism evidence="2 3">
    <name type="scientific">Lactonifactor longoviformis DSM 17459</name>
    <dbReference type="NCBI Taxonomy" id="1122155"/>
    <lineage>
        <taxon>Bacteria</taxon>
        <taxon>Bacillati</taxon>
        <taxon>Bacillota</taxon>
        <taxon>Clostridia</taxon>
        <taxon>Eubacteriales</taxon>
        <taxon>Clostridiaceae</taxon>
        <taxon>Lactonifactor</taxon>
    </lineage>
</organism>
<protein>
    <submittedName>
        <fullName evidence="2">Helicase associated domain-containing protein</fullName>
    </submittedName>
</protein>
<evidence type="ECO:0000313" key="2">
    <source>
        <dbReference type="EMBL" id="SHF19939.1"/>
    </source>
</evidence>
<gene>
    <name evidence="2" type="ORF">SAMN02745158_02848</name>
</gene>
<dbReference type="PANTHER" id="PTHR33418:SF1">
    <property type="entry name" value="HELICASE-ASSOCIATED DOMAIN-CONTAINING PROTEIN"/>
    <property type="match status" value="1"/>
</dbReference>
<dbReference type="PANTHER" id="PTHR33418">
    <property type="entry name" value="HELICASE-ASSOCIATED"/>
    <property type="match status" value="1"/>
</dbReference>
<evidence type="ECO:0000259" key="1">
    <source>
        <dbReference type="Pfam" id="PF03457"/>
    </source>
</evidence>
<dbReference type="InterPro" id="IPR005114">
    <property type="entry name" value="Helicase_assoc"/>
</dbReference>
<dbReference type="STRING" id="1122155.SAMN02745158_02848"/>
<dbReference type="AlphaFoldDB" id="A0A1M4ZPG1"/>
<evidence type="ECO:0000313" key="3">
    <source>
        <dbReference type="Proteomes" id="UP000184245"/>
    </source>
</evidence>
<dbReference type="OrthoDB" id="9802848at2"/>
<feature type="domain" description="Helicase-associated" evidence="1">
    <location>
        <begin position="8"/>
        <end position="74"/>
    </location>
</feature>
<name>A0A1M4ZPG1_9CLOT</name>
<dbReference type="Gene3D" id="6.10.140.530">
    <property type="match status" value="4"/>
</dbReference>
<reference evidence="2 3" key="1">
    <citation type="submission" date="2016-11" db="EMBL/GenBank/DDBJ databases">
        <authorList>
            <person name="Jaros S."/>
            <person name="Januszkiewicz K."/>
            <person name="Wedrychowicz H."/>
        </authorList>
    </citation>
    <scope>NUCLEOTIDE SEQUENCE [LARGE SCALE GENOMIC DNA]</scope>
    <source>
        <strain evidence="2 3">DSM 17459</strain>
    </source>
</reference>
<sequence length="300" mass="35928">MGERTYRRQEWEEWYQNARAYADTFGNLLVPHDYVTADGYRLGRWIERQRAMHNGVIPSSLDRERCLALERIGMVWKLEKRLSWETWMAMVQEYHQEYGDLDVPTDYTAKNGCQLGYWIKEQRKKYKGGYLAEKQIRDLERFDMIWSFYERKDWKDWLRLAEMYYQKHGNLLVPASYQTADGDRLGSWIFVQRERYWGANGRRPLSREQVKALEQISMVWGLDRVREEKWSAMVRWIEEYKNQYGCLPLRPSMKAPDGRSMGNWISLQRTALTRGKVAEDRKMRLEGLGIYPFGSTKTPL</sequence>
<accession>A0A1M4ZPG1</accession>
<dbReference type="EMBL" id="FQVI01000016">
    <property type="protein sequence ID" value="SHF19939.1"/>
    <property type="molecule type" value="Genomic_DNA"/>
</dbReference>
<keyword evidence="3" id="KW-1185">Reference proteome</keyword>
<dbReference type="Pfam" id="PF03457">
    <property type="entry name" value="HA"/>
    <property type="match status" value="4"/>
</dbReference>